<dbReference type="Pfam" id="PF05602">
    <property type="entry name" value="CLPTM1"/>
    <property type="match status" value="1"/>
</dbReference>
<dbReference type="InterPro" id="IPR008429">
    <property type="entry name" value="CLPTM1"/>
</dbReference>
<keyword evidence="5 7" id="KW-0472">Membrane</keyword>
<dbReference type="GO" id="GO:0016020">
    <property type="term" value="C:membrane"/>
    <property type="evidence" value="ECO:0007669"/>
    <property type="project" value="UniProtKB-SubCell"/>
</dbReference>
<evidence type="ECO:0000256" key="1">
    <source>
        <dbReference type="ARBA" id="ARBA00004141"/>
    </source>
</evidence>
<evidence type="ECO:0000256" key="7">
    <source>
        <dbReference type="SAM" id="Phobius"/>
    </source>
</evidence>
<evidence type="ECO:0000313" key="8">
    <source>
        <dbReference type="EMBL" id="RKO92493.1"/>
    </source>
</evidence>
<reference evidence="9" key="1">
    <citation type="journal article" date="2018" name="Nat. Microbiol.">
        <title>Leveraging single-cell genomics to expand the fungal tree of life.</title>
        <authorList>
            <person name="Ahrendt S.R."/>
            <person name="Quandt C.A."/>
            <person name="Ciobanu D."/>
            <person name="Clum A."/>
            <person name="Salamov A."/>
            <person name="Andreopoulos B."/>
            <person name="Cheng J.F."/>
            <person name="Woyke T."/>
            <person name="Pelin A."/>
            <person name="Henrissat B."/>
            <person name="Reynolds N.K."/>
            <person name="Benny G.L."/>
            <person name="Smith M.E."/>
            <person name="James T.Y."/>
            <person name="Grigoriev I.V."/>
        </authorList>
    </citation>
    <scope>NUCLEOTIDE SEQUENCE [LARGE SCALE GENOMIC DNA]</scope>
</reference>
<gene>
    <name evidence="8" type="ORF">BDK51DRAFT_18092</name>
</gene>
<sequence length="573" mass="66095">MTPSGARTYTPPSSYPALWSLNTRTDLSVYIGESITFDQDDPDANKLVWSETGIALGDQADVREKELVIPCSENVQNNGSLYAHIFLTKEGASHDPLSDTFNRDSTFYLRTSLIRHMRKKKEVKKKALIGGARATEDPHLPFRCLQLEDLEEPEPEPSVVPIVSYWWPNLTINTVASDSPVSAQLPPVFMKHISLTTDGLHHYPITFTNDFWMFNDDLMLVNETVKTLNLTLSYASIPYWKFQLFKQFEESFKLQTEMLGSPDQEMEQIKRMFRDTSPFLLVVTMAVSILHSLFDFLAFKNDISHWKNKKHMEGLSFRTIILNVFFQAVILLYLLDNDTSWMILFSNGAGLLIEIWKIQKTVIIKPKATFPFVEFIDRVKPSKLVSKTRKYDEIAFKYLSYIIYPCLVGYTIYSMVYEEHKGWYSFIVGTLVGFVYTFGFISMTPQLFINYKLKSVAHMPWKTFMYKALNTFVDDLFAFVIKMPILHRIACLRDDVVFFVYLYQRWTYKEDKRRRNEFGQVGEEGADDDEEDSDVEGEKAVEGDTKAVEGRKKEDKTPARAAATGAKEAKKTK</sequence>
<evidence type="ECO:0000256" key="4">
    <source>
        <dbReference type="ARBA" id="ARBA00022989"/>
    </source>
</evidence>
<accession>A0A4P9WKG1</accession>
<comment type="similarity">
    <text evidence="2">Belongs to the CLPTM1 family.</text>
</comment>
<keyword evidence="9" id="KW-1185">Reference proteome</keyword>
<evidence type="ECO:0000256" key="2">
    <source>
        <dbReference type="ARBA" id="ARBA00009310"/>
    </source>
</evidence>
<evidence type="ECO:0000256" key="6">
    <source>
        <dbReference type="SAM" id="MobiDB-lite"/>
    </source>
</evidence>
<feature type="compositionally biased region" description="Acidic residues" evidence="6">
    <location>
        <begin position="524"/>
        <end position="535"/>
    </location>
</feature>
<dbReference type="OrthoDB" id="378564at2759"/>
<feature type="transmembrane region" description="Helical" evidence="7">
    <location>
        <begin position="315"/>
        <end position="335"/>
    </location>
</feature>
<keyword evidence="4 7" id="KW-1133">Transmembrane helix</keyword>
<feature type="transmembrane region" description="Helical" evidence="7">
    <location>
        <begin position="423"/>
        <end position="444"/>
    </location>
</feature>
<feature type="region of interest" description="Disordered" evidence="6">
    <location>
        <begin position="517"/>
        <end position="573"/>
    </location>
</feature>
<comment type="subcellular location">
    <subcellularLocation>
        <location evidence="1">Membrane</location>
        <topology evidence="1">Multi-pass membrane protein</topology>
    </subcellularLocation>
</comment>
<organism evidence="8 9">
    <name type="scientific">Blyttiomyces helicus</name>
    <dbReference type="NCBI Taxonomy" id="388810"/>
    <lineage>
        <taxon>Eukaryota</taxon>
        <taxon>Fungi</taxon>
        <taxon>Fungi incertae sedis</taxon>
        <taxon>Chytridiomycota</taxon>
        <taxon>Chytridiomycota incertae sedis</taxon>
        <taxon>Chytridiomycetes</taxon>
        <taxon>Chytridiomycetes incertae sedis</taxon>
        <taxon>Blyttiomyces</taxon>
    </lineage>
</organism>
<dbReference type="Proteomes" id="UP000269721">
    <property type="component" value="Unassembled WGS sequence"/>
</dbReference>
<proteinExistence type="inferred from homology"/>
<dbReference type="PANTHER" id="PTHR21347:SF0">
    <property type="entry name" value="LIPID SCRAMBLASE CLPTM1L"/>
    <property type="match status" value="1"/>
</dbReference>
<evidence type="ECO:0000256" key="3">
    <source>
        <dbReference type="ARBA" id="ARBA00022692"/>
    </source>
</evidence>
<dbReference type="PANTHER" id="PTHR21347">
    <property type="entry name" value="CLEFT LIP AND PALATE ASSOCIATED TRANSMEMBRANE PROTEIN-RELATED"/>
    <property type="match status" value="1"/>
</dbReference>
<evidence type="ECO:0000313" key="9">
    <source>
        <dbReference type="Proteomes" id="UP000269721"/>
    </source>
</evidence>
<dbReference type="AlphaFoldDB" id="A0A4P9WKG1"/>
<feature type="transmembrane region" description="Helical" evidence="7">
    <location>
        <begin position="398"/>
        <end position="417"/>
    </location>
</feature>
<dbReference type="EMBL" id="KZ994615">
    <property type="protein sequence ID" value="RKO92493.1"/>
    <property type="molecule type" value="Genomic_DNA"/>
</dbReference>
<dbReference type="GO" id="GO:0012505">
    <property type="term" value="C:endomembrane system"/>
    <property type="evidence" value="ECO:0007669"/>
    <property type="project" value="TreeGrafter"/>
</dbReference>
<feature type="compositionally biased region" description="Basic and acidic residues" evidence="6">
    <location>
        <begin position="536"/>
        <end position="558"/>
    </location>
</feature>
<name>A0A4P9WKG1_9FUNG</name>
<keyword evidence="3 7" id="KW-0812">Transmembrane</keyword>
<protein>
    <submittedName>
        <fullName evidence="8">Cleft lip and palate transmembrane protein 1-domain-containing protein</fullName>
    </submittedName>
</protein>
<feature type="transmembrane region" description="Helical" evidence="7">
    <location>
        <begin position="279"/>
        <end position="299"/>
    </location>
</feature>
<evidence type="ECO:0000256" key="5">
    <source>
        <dbReference type="ARBA" id="ARBA00023136"/>
    </source>
</evidence>